<keyword evidence="5" id="KW-1185">Reference proteome</keyword>
<keyword evidence="1" id="KW-0812">Transmembrane</keyword>
<dbReference type="EMBL" id="JACHFF010000001">
    <property type="protein sequence ID" value="MBB6422880.1"/>
    <property type="molecule type" value="Genomic_DNA"/>
</dbReference>
<dbReference type="AlphaFoldDB" id="A0A6V7R9F8"/>
<proteinExistence type="predicted"/>
<dbReference type="Proteomes" id="UP000534001">
    <property type="component" value="Unassembled WGS sequence"/>
</dbReference>
<organism evidence="2 4">
    <name type="scientific">Jeotgalicoccus coquinae</name>
    <dbReference type="NCBI Taxonomy" id="709509"/>
    <lineage>
        <taxon>Bacteria</taxon>
        <taxon>Bacillati</taxon>
        <taxon>Bacillota</taxon>
        <taxon>Bacilli</taxon>
        <taxon>Bacillales</taxon>
        <taxon>Staphylococcaceae</taxon>
        <taxon>Jeotgalicoccus</taxon>
    </lineage>
</organism>
<comment type="caution">
    <text evidence="2">The sequence shown here is derived from an EMBL/GenBank/DDBJ whole genome shotgun (WGS) entry which is preliminary data.</text>
</comment>
<evidence type="ECO:0000313" key="5">
    <source>
        <dbReference type="Proteomes" id="UP000545588"/>
    </source>
</evidence>
<reference evidence="3 5" key="2">
    <citation type="submission" date="2020-08" db="EMBL/GenBank/DDBJ databases">
        <title>Genomic Encyclopedia of Type Strains, Phase IV (KMG-IV): sequencing the most valuable type-strain genomes for metagenomic binning, comparative biology and taxonomic classification.</title>
        <authorList>
            <person name="Goeker M."/>
        </authorList>
    </citation>
    <scope>NUCLEOTIDE SEQUENCE [LARGE SCALE GENOMIC DNA]</scope>
    <source>
        <strain evidence="3 5">DSM 22419</strain>
    </source>
</reference>
<name>A0A6V7R9F8_9STAP</name>
<evidence type="ECO:0000313" key="3">
    <source>
        <dbReference type="EMBL" id="MBB6422880.1"/>
    </source>
</evidence>
<evidence type="ECO:0000256" key="1">
    <source>
        <dbReference type="SAM" id="Phobius"/>
    </source>
</evidence>
<dbReference type="Proteomes" id="UP000545588">
    <property type="component" value="Unassembled WGS sequence"/>
</dbReference>
<reference evidence="2 4" key="1">
    <citation type="submission" date="2020-07" db="EMBL/GenBank/DDBJ databases">
        <authorList>
            <person name="Criscuolo A."/>
        </authorList>
    </citation>
    <scope>NUCLEOTIDE SEQUENCE [LARGE SCALE GENOMIC DNA]</scope>
    <source>
        <strain evidence="2">CIP111751</strain>
    </source>
</reference>
<dbReference type="EMBL" id="CAJEWA010000005">
    <property type="protein sequence ID" value="CAD2073783.1"/>
    <property type="molecule type" value="Genomic_DNA"/>
</dbReference>
<evidence type="ECO:0000313" key="4">
    <source>
        <dbReference type="Proteomes" id="UP000534001"/>
    </source>
</evidence>
<keyword evidence="1" id="KW-0472">Membrane</keyword>
<gene>
    <name evidence="3" type="ORF">HNR41_000806</name>
    <name evidence="2" type="ORF">JEOCOQ751_00800</name>
</gene>
<feature type="transmembrane region" description="Helical" evidence="1">
    <location>
        <begin position="12"/>
        <end position="33"/>
    </location>
</feature>
<evidence type="ECO:0000313" key="2">
    <source>
        <dbReference type="EMBL" id="CAD2073783.1"/>
    </source>
</evidence>
<dbReference type="RefSeq" id="WP_184281980.1">
    <property type="nucleotide sequence ID" value="NZ_BMCO01000001.1"/>
</dbReference>
<protein>
    <submittedName>
        <fullName evidence="3">Tfp pilus assembly protein PilV</fullName>
    </submittedName>
</protein>
<keyword evidence="1" id="KW-1133">Transmembrane helix</keyword>
<sequence>MNNDGFLLYDSLLAVVIFTAIVLMLPGIFSITATDELSMEQLKFYRELYSMSTRYNSTEDYIKAAQNLFKGTGFPCDERLKKICG</sequence>
<accession>A0A6V7R9F8</accession>